<organism evidence="4">
    <name type="scientific">uncultured Chloroflexi bacterium HF0500_03M05</name>
    <dbReference type="NCBI Taxonomy" id="710737"/>
    <lineage>
        <taxon>Bacteria</taxon>
        <taxon>Bacillati</taxon>
        <taxon>Chloroflexota</taxon>
        <taxon>environmental samples</taxon>
    </lineage>
</organism>
<dbReference type="PANTHER" id="PTHR30303:SF4">
    <property type="entry name" value="HYDROGENASE EXPRESSION_FORMATION PROTEIN HYPE"/>
    <property type="match status" value="1"/>
</dbReference>
<dbReference type="PANTHER" id="PTHR30303">
    <property type="entry name" value="HYDROGENASE ISOENZYMES FORMATION PROTEIN HYPE"/>
    <property type="match status" value="1"/>
</dbReference>
<dbReference type="InterPro" id="IPR036921">
    <property type="entry name" value="PurM-like_N_sf"/>
</dbReference>
<dbReference type="SUPFAM" id="SSF56042">
    <property type="entry name" value="PurM C-terminal domain-like"/>
    <property type="match status" value="1"/>
</dbReference>
<evidence type="ECO:0000259" key="2">
    <source>
        <dbReference type="Pfam" id="PF00586"/>
    </source>
</evidence>
<sequence length="334" mass="35310">MQAGKLSIELLSNLLDKVNIRDPRVFLGPRVGEDAALLDFGDRYLVAKTDPITFASDFIGWYLVQVNANDIAVMGATPRWLMVTLLLPEGTRQDDVEYIFDQLLEACDALDITLVGGHTEVTYGLPRPIAIGAMLGEVAKDSVVLTSGAKLGDSLVLSKGIAIEGTSLLAREAPEALRAAGISSDLIERSKDLLLKPGISVVRDAAIARDTIEVHAMHDPTEGGLATGLMEMAISAGVGLTIEADLIPMLPECKTISTALGLNPLGLIASGALLIAVAPGDVPSLIEALAKENISACEIGCVTPLDDGIKIRNSGDVQDLPTFERDELARFFGN</sequence>
<dbReference type="Gene3D" id="3.90.650.10">
    <property type="entry name" value="PurM-like C-terminal domain"/>
    <property type="match status" value="1"/>
</dbReference>
<accession>E0XY73</accession>
<dbReference type="InterPro" id="IPR011854">
    <property type="entry name" value="HypE"/>
</dbReference>
<dbReference type="EMBL" id="GU474918">
    <property type="protein sequence ID" value="ADI19364.1"/>
    <property type="molecule type" value="Genomic_DNA"/>
</dbReference>
<dbReference type="PIRSF" id="PIRSF005644">
    <property type="entry name" value="Hdrgns_mtr_HypE"/>
    <property type="match status" value="1"/>
</dbReference>
<dbReference type="Pfam" id="PF00586">
    <property type="entry name" value="AIRS"/>
    <property type="match status" value="1"/>
</dbReference>
<comment type="similarity">
    <text evidence="1">Belongs to the HypE family.</text>
</comment>
<reference evidence="4" key="1">
    <citation type="journal article" date="2011" name="Environ. Microbiol.">
        <title>Time-series analyses of Monterey Bay coastal microbial picoplankton using a 'genome proxy' microarray.</title>
        <authorList>
            <person name="Rich V.I."/>
            <person name="Pham V.D."/>
            <person name="Eppley J."/>
            <person name="Shi Y."/>
            <person name="DeLong E.F."/>
        </authorList>
    </citation>
    <scope>NUCLEOTIDE SEQUENCE</scope>
</reference>
<protein>
    <submittedName>
        <fullName evidence="4">Hydrogenase maturation factor</fullName>
    </submittedName>
</protein>
<dbReference type="GO" id="GO:0051604">
    <property type="term" value="P:protein maturation"/>
    <property type="evidence" value="ECO:0007669"/>
    <property type="project" value="TreeGrafter"/>
</dbReference>
<dbReference type="InterPro" id="IPR016188">
    <property type="entry name" value="PurM-like_N"/>
</dbReference>
<dbReference type="Gene3D" id="3.30.1330.10">
    <property type="entry name" value="PurM-like, N-terminal domain"/>
    <property type="match status" value="1"/>
</dbReference>
<proteinExistence type="inferred from homology"/>
<feature type="domain" description="PurM-like N-terminal" evidence="2">
    <location>
        <begin position="32"/>
        <end position="138"/>
    </location>
</feature>
<dbReference type="CDD" id="cd06061">
    <property type="entry name" value="PurM-like1"/>
    <property type="match status" value="1"/>
</dbReference>
<evidence type="ECO:0000313" key="4">
    <source>
        <dbReference type="EMBL" id="ADI19364.1"/>
    </source>
</evidence>
<dbReference type="AlphaFoldDB" id="E0XY73"/>
<feature type="domain" description="PurM-like C-terminal" evidence="3">
    <location>
        <begin position="152"/>
        <end position="304"/>
    </location>
</feature>
<dbReference type="Pfam" id="PF02769">
    <property type="entry name" value="AIRS_C"/>
    <property type="match status" value="1"/>
</dbReference>
<name>E0XY73_9CHLR</name>
<dbReference type="InterPro" id="IPR010918">
    <property type="entry name" value="PurM-like_C_dom"/>
</dbReference>
<dbReference type="InterPro" id="IPR036676">
    <property type="entry name" value="PurM-like_C_sf"/>
</dbReference>
<evidence type="ECO:0000256" key="1">
    <source>
        <dbReference type="ARBA" id="ARBA00006243"/>
    </source>
</evidence>
<dbReference type="SUPFAM" id="SSF55326">
    <property type="entry name" value="PurM N-terminal domain-like"/>
    <property type="match status" value="1"/>
</dbReference>
<evidence type="ECO:0000259" key="3">
    <source>
        <dbReference type="Pfam" id="PF02769"/>
    </source>
</evidence>